<dbReference type="EMBL" id="CP002056">
    <property type="protein sequence ID" value="ADI28410.1"/>
    <property type="molecule type" value="Genomic_DNA"/>
</dbReference>
<name>D7DJQ0_METV0</name>
<proteinExistence type="predicted"/>
<dbReference type="RefSeq" id="WP_013146728.1">
    <property type="nucleotide sequence ID" value="NC_014207.1"/>
</dbReference>
<dbReference type="AlphaFoldDB" id="D7DJQ0"/>
<evidence type="ECO:0000313" key="1">
    <source>
        <dbReference type="EMBL" id="ADI28410.1"/>
    </source>
</evidence>
<dbReference type="HOGENOM" id="CLU_1641769_0_0_4"/>
<dbReference type="STRING" id="666681.M301_0022"/>
<dbReference type="Proteomes" id="UP000000383">
    <property type="component" value="Chromosome"/>
</dbReference>
<keyword evidence="2" id="KW-1185">Reference proteome</keyword>
<reference evidence="1 2" key="2">
    <citation type="journal article" date="2011" name="J. Bacteriol.">
        <title>Genomes of three methylotrophs from a single niche uncover genetic and metabolic divergence of Methylophilaceae.</title>
        <authorList>
            <person name="Lapidus A."/>
            <person name="Clum A."/>
            <person name="Labutti K."/>
            <person name="Kaluzhnaya M.G."/>
            <person name="Lim S."/>
            <person name="Beck D.A."/>
            <person name="Glavina Del Rio T."/>
            <person name="Nolan M."/>
            <person name="Mavromatis K."/>
            <person name="Huntemann M."/>
            <person name="Lucas S."/>
            <person name="Lidstrom M.E."/>
            <person name="Ivanova N."/>
            <person name="Chistoserdova L."/>
        </authorList>
    </citation>
    <scope>NUCLEOTIDE SEQUENCE [LARGE SCALE GENOMIC DNA]</scope>
    <source>
        <strain evidence="1 2">301</strain>
    </source>
</reference>
<reference evidence="2" key="1">
    <citation type="submission" date="2010-05" db="EMBL/GenBank/DDBJ databases">
        <title>Complete sequence of Methylotenera sp. 301.</title>
        <authorList>
            <person name="Lucas S."/>
            <person name="Copeland A."/>
            <person name="Lapidus A."/>
            <person name="Cheng J.-F."/>
            <person name="Bruce D."/>
            <person name="Goodwin L."/>
            <person name="Pitluck S."/>
            <person name="Clum A."/>
            <person name="Land M."/>
            <person name="Hauser L."/>
            <person name="Kyrpides N."/>
            <person name="Ivanova N."/>
            <person name="Chistoservova L."/>
            <person name="Kalyuzhnaya M."/>
            <person name="Woyke T."/>
        </authorList>
    </citation>
    <scope>NUCLEOTIDE SEQUENCE [LARGE SCALE GENOMIC DNA]</scope>
    <source>
        <strain evidence="2">301</strain>
    </source>
</reference>
<evidence type="ECO:0000313" key="2">
    <source>
        <dbReference type="Proteomes" id="UP000000383"/>
    </source>
</evidence>
<gene>
    <name evidence="1" type="ordered locus">M301_0022</name>
</gene>
<sequence>MSTPDGNFRETEYLGLGFLAVKSSVLLSRILQGQDINDDDKYILKRAQDFLTEVSSGARLVNSGNSTNANAIESVRKLSYSVEPIKLMHEQIRATEVEGVFNDMASAIESAIASPNPADLKENELNRATEFFKVLHLSLLNIVENKQKRFGSTFELNFARI</sequence>
<accession>D7DJQ0</accession>
<protein>
    <submittedName>
        <fullName evidence="1">Uncharacterized protein</fullName>
    </submittedName>
</protein>
<organism evidence="1 2">
    <name type="scientific">Methylotenera versatilis (strain 301)</name>
    <dbReference type="NCBI Taxonomy" id="666681"/>
    <lineage>
        <taxon>Bacteria</taxon>
        <taxon>Pseudomonadati</taxon>
        <taxon>Pseudomonadota</taxon>
        <taxon>Betaproteobacteria</taxon>
        <taxon>Nitrosomonadales</taxon>
        <taxon>Methylophilaceae</taxon>
        <taxon>Methylotenera</taxon>
    </lineage>
</organism>
<dbReference type="KEGG" id="meh:M301_0022"/>